<sequence>MKKVKRLSETIFEERLTTSQLQALVAYIQHSLLPQSEIELIFFLKEFYEKSTNTSSNRWLFLTLSLAEVLSEFLPYFQVYKDSLSDSKIRKLKLDSEDFINQLSSKKKKIDVIHHLESLLTTSAEEVSNNKEESTLTYQTEPSWATSKVYFKNKGLDESKPFITTNQSHNCVTSIYDKMHKSWYKGVPISYLFQFDIGYVEWAIKNMEDFCVREYDFLVELSTFNKKTFEMKHITHETVSNYHTISQQFSDEEILVAFGGKQYFRKLDVKSANESKLKALGLEPIRPKMFERSYLSYNRSSFPMLSGEWEFEEAFQSAKGSMMVHLKKTSSSYSSLNLIEDKLGMIVNLGPLASFKHGKVLEPYSYNLFTPGEIVSVETTSSAADSSGRYLISKK</sequence>
<keyword evidence="2" id="KW-1185">Reference proteome</keyword>
<protein>
    <submittedName>
        <fullName evidence="1">Uncharacterized protein</fullName>
    </submittedName>
</protein>
<dbReference type="Proteomes" id="UP000199642">
    <property type="component" value="Unassembled WGS sequence"/>
</dbReference>
<gene>
    <name evidence="1" type="ORF">SAMN04487988_10915</name>
</gene>
<evidence type="ECO:0000313" key="2">
    <source>
        <dbReference type="Proteomes" id="UP000199642"/>
    </source>
</evidence>
<evidence type="ECO:0000313" key="1">
    <source>
        <dbReference type="EMBL" id="SFG84506.1"/>
    </source>
</evidence>
<dbReference type="RefSeq" id="WP_092792216.1">
    <property type="nucleotide sequence ID" value="NZ_FOPC01000009.1"/>
</dbReference>
<dbReference type="EMBL" id="FOPC01000009">
    <property type="protein sequence ID" value="SFG84506.1"/>
    <property type="molecule type" value="Genomic_DNA"/>
</dbReference>
<reference evidence="2" key="1">
    <citation type="submission" date="2016-10" db="EMBL/GenBank/DDBJ databases">
        <authorList>
            <person name="Varghese N."/>
            <person name="Submissions S."/>
        </authorList>
    </citation>
    <scope>NUCLEOTIDE SEQUENCE [LARGE SCALE GENOMIC DNA]</scope>
    <source>
        <strain evidence="2">DSM 19315</strain>
    </source>
</reference>
<name>A0A1I2VAR4_9BACT</name>
<dbReference type="STRING" id="435880.SAMN04487988_10915"/>
<dbReference type="AlphaFoldDB" id="A0A1I2VAR4"/>
<proteinExistence type="predicted"/>
<organism evidence="1 2">
    <name type="scientific">Algoriphagus hitonicola</name>
    <dbReference type="NCBI Taxonomy" id="435880"/>
    <lineage>
        <taxon>Bacteria</taxon>
        <taxon>Pseudomonadati</taxon>
        <taxon>Bacteroidota</taxon>
        <taxon>Cytophagia</taxon>
        <taxon>Cytophagales</taxon>
        <taxon>Cyclobacteriaceae</taxon>
        <taxon>Algoriphagus</taxon>
    </lineage>
</organism>
<accession>A0A1I2VAR4</accession>